<dbReference type="InterPro" id="IPR024501">
    <property type="entry name" value="DUF3141"/>
</dbReference>
<dbReference type="Gene3D" id="3.40.50.1820">
    <property type="entry name" value="alpha/beta hydrolase"/>
    <property type="match status" value="1"/>
</dbReference>
<evidence type="ECO:0000313" key="2">
    <source>
        <dbReference type="Proteomes" id="UP001243009"/>
    </source>
</evidence>
<sequence>MTVVTPPPARELLLRGAETMSRVMDQARALADVARRQAEALRPSLAPLQAPPPPANPLALASDAAEYAVDAAQRAALFWDTMRQAGNTFVEHEGAGCPPVLVFDYEMVVDGRTLSRPCNYALVRIAVPEDCPPTDPKLRPFVIIDPRAGHGAGIGGFKSDSQVGVALRRGHPVYFVIFFRDPEPGQTILDITQAEGVFLRKVAEAHPEAPKPVVIGNCQGGWAVMMLGASQPELTGALVLNGAPLSYWAGERGRNPMRYLGGLAGGSWPAAMLADLGNGKFDGANLVLNFESLSPGNTWFKKYYNLFQKADTEAERFLEFERWWGGYFLMNRDEIRWIVENLFIGDRFARGEISAGGGATFNMRAVRSPVIVFASAGDNITPPGQALRWIADVYRDEQEIKALGQTIVYLMHDDIGHLGIFVSGAVALKEHSSIAETLTLIDSVAPGLYEMMLTREPGSNSWQVELKERTMADIRARSGEAKNEAFPAVAKISALNQSLYDLFAAPVIRQVATEETAEARRQMHPLRLRRTLISDQNPLMAPVKGMAEMARRNRAPARSDNPFLAWERLWADGIERSFDAWRDWRDAWTELAFHGVYGMLAAAGVAGGETPEEPPSAAALADAPEVRQALSRIAAGGYAEAVVRMMILLAQARGGVRRSRLARSNAMMQNEPPFSDMTASARQALIREQTVIASMAPAEALSALPKLLPKLADRRKAMRTVEDVAGPEDELGEAAQAMLAQLRSALGLSGGLVPVGFEQVAIPSD</sequence>
<dbReference type="EMBL" id="JAUTWS010000028">
    <property type="protein sequence ID" value="MDO9711391.1"/>
    <property type="molecule type" value="Genomic_DNA"/>
</dbReference>
<dbReference type="InterPro" id="IPR051321">
    <property type="entry name" value="PHA/PHB_synthase"/>
</dbReference>
<name>A0ABT9E5I3_9PROT</name>
<organism evidence="1 2">
    <name type="scientific">Paracraurococcus lichenis</name>
    <dbReference type="NCBI Taxonomy" id="3064888"/>
    <lineage>
        <taxon>Bacteria</taxon>
        <taxon>Pseudomonadati</taxon>
        <taxon>Pseudomonadota</taxon>
        <taxon>Alphaproteobacteria</taxon>
        <taxon>Acetobacterales</taxon>
        <taxon>Roseomonadaceae</taxon>
        <taxon>Paracraurococcus</taxon>
    </lineage>
</organism>
<dbReference type="PANTHER" id="PTHR36837:SF2">
    <property type="entry name" value="POLY(3-HYDROXYALKANOATE) POLYMERASE SUBUNIT PHAC"/>
    <property type="match status" value="1"/>
</dbReference>
<dbReference type="SUPFAM" id="SSF53474">
    <property type="entry name" value="alpha/beta-Hydrolases"/>
    <property type="match status" value="1"/>
</dbReference>
<keyword evidence="2" id="KW-1185">Reference proteome</keyword>
<reference evidence="1 2" key="1">
    <citation type="submission" date="2023-08" db="EMBL/GenBank/DDBJ databases">
        <title>The draft genome sequence of Paracraurococcus sp. LOR1-02.</title>
        <authorList>
            <person name="Kingkaew E."/>
            <person name="Tanasupawat S."/>
        </authorList>
    </citation>
    <scope>NUCLEOTIDE SEQUENCE [LARGE SCALE GENOMIC DNA]</scope>
    <source>
        <strain evidence="1 2">LOR1-02</strain>
    </source>
</reference>
<accession>A0ABT9E5I3</accession>
<dbReference type="InterPro" id="IPR029058">
    <property type="entry name" value="AB_hydrolase_fold"/>
</dbReference>
<dbReference type="RefSeq" id="WP_305106250.1">
    <property type="nucleotide sequence ID" value="NZ_JAUTWS010000028.1"/>
</dbReference>
<protein>
    <submittedName>
        <fullName evidence="1">DUF3141 domain-containing protein</fullName>
    </submittedName>
</protein>
<evidence type="ECO:0000313" key="1">
    <source>
        <dbReference type="EMBL" id="MDO9711391.1"/>
    </source>
</evidence>
<proteinExistence type="predicted"/>
<dbReference type="Pfam" id="PF11339">
    <property type="entry name" value="DUF3141"/>
    <property type="match status" value="1"/>
</dbReference>
<dbReference type="PANTHER" id="PTHR36837">
    <property type="entry name" value="POLY(3-HYDROXYALKANOATE) POLYMERASE SUBUNIT PHAC"/>
    <property type="match status" value="1"/>
</dbReference>
<comment type="caution">
    <text evidence="1">The sequence shown here is derived from an EMBL/GenBank/DDBJ whole genome shotgun (WGS) entry which is preliminary data.</text>
</comment>
<gene>
    <name evidence="1" type="ORF">Q7A36_23785</name>
</gene>
<dbReference type="Proteomes" id="UP001243009">
    <property type="component" value="Unassembled WGS sequence"/>
</dbReference>